<reference evidence="1" key="1">
    <citation type="journal article" date="2023" name="Mol. Plant Microbe Interact.">
        <title>Elucidating the Obligate Nature and Biological Capacity of an Invasive Fungal Corn Pathogen.</title>
        <authorList>
            <person name="MacCready J.S."/>
            <person name="Roggenkamp E.M."/>
            <person name="Gdanetz K."/>
            <person name="Chilvers M.I."/>
        </authorList>
    </citation>
    <scope>NUCLEOTIDE SEQUENCE</scope>
    <source>
        <strain evidence="1">PM02</strain>
    </source>
</reference>
<organism evidence="1 2">
    <name type="scientific">Phyllachora maydis</name>
    <dbReference type="NCBI Taxonomy" id="1825666"/>
    <lineage>
        <taxon>Eukaryota</taxon>
        <taxon>Fungi</taxon>
        <taxon>Dikarya</taxon>
        <taxon>Ascomycota</taxon>
        <taxon>Pezizomycotina</taxon>
        <taxon>Sordariomycetes</taxon>
        <taxon>Sordariomycetidae</taxon>
        <taxon>Phyllachorales</taxon>
        <taxon>Phyllachoraceae</taxon>
        <taxon>Phyllachora</taxon>
    </lineage>
</organism>
<gene>
    <name evidence="1" type="ORF">P8C59_000956</name>
</gene>
<protein>
    <submittedName>
        <fullName evidence="1">Uncharacterized protein</fullName>
    </submittedName>
</protein>
<dbReference type="EMBL" id="JAQQPM010000001">
    <property type="protein sequence ID" value="KAK2067197.1"/>
    <property type="molecule type" value="Genomic_DNA"/>
</dbReference>
<dbReference type="Proteomes" id="UP001217918">
    <property type="component" value="Unassembled WGS sequence"/>
</dbReference>
<keyword evidence="2" id="KW-1185">Reference proteome</keyword>
<evidence type="ECO:0000313" key="2">
    <source>
        <dbReference type="Proteomes" id="UP001217918"/>
    </source>
</evidence>
<proteinExistence type="predicted"/>
<name>A0AAD9HYR5_9PEZI</name>
<accession>A0AAD9HYR5</accession>
<evidence type="ECO:0000313" key="1">
    <source>
        <dbReference type="EMBL" id="KAK2067197.1"/>
    </source>
</evidence>
<comment type="caution">
    <text evidence="1">The sequence shown here is derived from an EMBL/GenBank/DDBJ whole genome shotgun (WGS) entry which is preliminary data.</text>
</comment>
<sequence>MPCSYQGYRGHVGHLSIHLLHSRVLQKKTPDERCNARSKHTWVLAHPNAALCATMSTLLALVNARAFFCLHLLSFVLEKNEERK</sequence>
<dbReference type="AlphaFoldDB" id="A0AAD9HYR5"/>